<feature type="disulfide bond" evidence="8">
    <location>
        <begin position="30"/>
        <end position="39"/>
    </location>
</feature>
<dbReference type="InterPro" id="IPR024731">
    <property type="entry name" value="NELL2-like_EGF"/>
</dbReference>
<feature type="domain" description="EGF-like" evidence="11">
    <location>
        <begin position="1754"/>
        <end position="1795"/>
    </location>
</feature>
<dbReference type="PROSITE" id="PS50026">
    <property type="entry name" value="EGF_3"/>
    <property type="match status" value="11"/>
</dbReference>
<dbReference type="PANTHER" id="PTHR24038">
    <property type="entry name" value="STABILIN"/>
    <property type="match status" value="1"/>
</dbReference>
<keyword evidence="6 8" id="KW-1015">Disulfide bond</keyword>
<name>A0A2B4S9A7_STYPI</name>
<evidence type="ECO:0000259" key="12">
    <source>
        <dbReference type="PROSITE" id="PS50213"/>
    </source>
</evidence>
<evidence type="ECO:0000256" key="1">
    <source>
        <dbReference type="ARBA" id="ARBA00004167"/>
    </source>
</evidence>
<dbReference type="PROSITE" id="PS01186">
    <property type="entry name" value="EGF_2"/>
    <property type="match status" value="7"/>
</dbReference>
<dbReference type="GO" id="GO:0016020">
    <property type="term" value="C:membrane"/>
    <property type="evidence" value="ECO:0007669"/>
    <property type="project" value="UniProtKB-SubCell"/>
</dbReference>
<feature type="disulfide bond" evidence="8">
    <location>
        <begin position="603"/>
        <end position="612"/>
    </location>
</feature>
<feature type="domain" description="EGF-like" evidence="11">
    <location>
        <begin position="579"/>
        <end position="613"/>
    </location>
</feature>
<dbReference type="SUPFAM" id="SSF57196">
    <property type="entry name" value="EGF/Laminin"/>
    <property type="match status" value="1"/>
</dbReference>
<feature type="domain" description="FAS1" evidence="12">
    <location>
        <begin position="830"/>
        <end position="973"/>
    </location>
</feature>
<dbReference type="OrthoDB" id="286301at2759"/>
<feature type="domain" description="EGF-like" evidence="11">
    <location>
        <begin position="664"/>
        <end position="705"/>
    </location>
</feature>
<feature type="domain" description="FAS1" evidence="12">
    <location>
        <begin position="984"/>
        <end position="1113"/>
    </location>
</feature>
<feature type="domain" description="FAS1" evidence="12">
    <location>
        <begin position="1485"/>
        <end position="1628"/>
    </location>
</feature>
<dbReference type="PANTHER" id="PTHR24038:SF11">
    <property type="entry name" value="INTEGRIN BETA-LIKE PROTEIN E"/>
    <property type="match status" value="1"/>
</dbReference>
<dbReference type="STRING" id="50429.A0A2B4S9A7"/>
<accession>A0A2B4S9A7</accession>
<feature type="domain" description="EGF-like" evidence="11">
    <location>
        <begin position="749"/>
        <end position="791"/>
    </location>
</feature>
<keyword evidence="3 10" id="KW-0812">Transmembrane</keyword>
<dbReference type="FunFam" id="2.10.25.10:FF:000040">
    <property type="entry name" value="Stabilin 2"/>
    <property type="match status" value="3"/>
</dbReference>
<dbReference type="EMBL" id="LSMT01000159">
    <property type="protein sequence ID" value="PFX25122.1"/>
    <property type="molecule type" value="Genomic_DNA"/>
</dbReference>
<evidence type="ECO:0000256" key="7">
    <source>
        <dbReference type="ARBA" id="ARBA00023180"/>
    </source>
</evidence>
<dbReference type="InterPro" id="IPR001881">
    <property type="entry name" value="EGF-like_Ca-bd_dom"/>
</dbReference>
<feature type="domain" description="EGF-like" evidence="11">
    <location>
        <begin position="1796"/>
        <end position="1837"/>
    </location>
</feature>
<feature type="transmembrane region" description="Helical" evidence="10">
    <location>
        <begin position="2038"/>
        <end position="2061"/>
    </location>
</feature>
<dbReference type="InterPro" id="IPR000782">
    <property type="entry name" value="FAS1_domain"/>
</dbReference>
<evidence type="ECO:0000256" key="9">
    <source>
        <dbReference type="SAM" id="MobiDB-lite"/>
    </source>
</evidence>
<dbReference type="SMART" id="SM00554">
    <property type="entry name" value="FAS1"/>
    <property type="match status" value="6"/>
</dbReference>
<dbReference type="Gene3D" id="2.30.180.10">
    <property type="entry name" value="FAS1 domain"/>
    <property type="match status" value="6"/>
</dbReference>
<evidence type="ECO:0000256" key="4">
    <source>
        <dbReference type="ARBA" id="ARBA00022989"/>
    </source>
</evidence>
<evidence type="ECO:0000259" key="11">
    <source>
        <dbReference type="PROSITE" id="PS50026"/>
    </source>
</evidence>
<evidence type="ECO:0000256" key="10">
    <source>
        <dbReference type="SAM" id="Phobius"/>
    </source>
</evidence>
<reference evidence="14" key="1">
    <citation type="journal article" date="2017" name="bioRxiv">
        <title>Comparative analysis of the genomes of Stylophora pistillata and Acropora digitifera provides evidence for extensive differences between species of corals.</title>
        <authorList>
            <person name="Voolstra C.R."/>
            <person name="Li Y."/>
            <person name="Liew Y.J."/>
            <person name="Baumgarten S."/>
            <person name="Zoccola D."/>
            <person name="Flot J.-F."/>
            <person name="Tambutte S."/>
            <person name="Allemand D."/>
            <person name="Aranda M."/>
        </authorList>
    </citation>
    <scope>NUCLEOTIDE SEQUENCE [LARGE SCALE GENOMIC DNA]</scope>
</reference>
<keyword evidence="4 10" id="KW-1133">Transmembrane helix</keyword>
<keyword evidence="5 10" id="KW-0472">Membrane</keyword>
<dbReference type="Pfam" id="PF12947">
    <property type="entry name" value="EGF_3"/>
    <property type="match status" value="7"/>
</dbReference>
<feature type="domain" description="EGF-like" evidence="11">
    <location>
        <begin position="1702"/>
        <end position="1742"/>
    </location>
</feature>
<dbReference type="Gene3D" id="2.10.25.10">
    <property type="entry name" value="Laminin"/>
    <property type="match status" value="7"/>
</dbReference>
<keyword evidence="2 8" id="KW-0245">EGF-like domain</keyword>
<feature type="domain" description="EGF-like" evidence="11">
    <location>
        <begin position="2"/>
        <end position="40"/>
    </location>
</feature>
<sequence>MFYKACPVVPACSGRGSCNDKVGGDGTCTCQDGYKGFACELCWDSNKFGTYCNKTCLCKHGTCDSGLNGTGHCKPGSCVLGYAGSNCDNTLPRCDRNLTCGANANCFRVENIDTCVCNPGYRNVSGVCKAINPCQDGSHGCHSNADCIYLRPGKNNCTCAAGYTGDGTVCIAIDPCQRNNGGCPSSSTQCNFLQPGKRVKDLNLDGPDGLKGQLTTAIDLLTGSFMHSALSGAGPFTLFVMVNSAFSNLTQEELSELLANKDMASHFVSRHLVAADLDSTLLKKYKKVTTLQGIDASISEYQNVMYLKLDNQPVNASVLFRDLLAGNGMIHVIDKIMWHVGEYQETSSKSLLQVLWAQSRFSIFASLLQSSEIAAELSGLGASLTILVPVNSAFDKIDNGTMRFLTSTDVGRRKLKSLLRNHILTGKIAVLDLIYSGKVISVEGESLTVKVTSTGRIVVDEDSVITESSVLVSDGILHVTDNLIIPDDIEPLLPRYCNGQKFRNGICYRCEGVQAMPRTGCPIGYTPSSTTSVCYYRLSYRGVPIGIFRGCRATRCSAPEPECCTGFYGPSCHPCPGPFDNPCNGNNNGKCFDKINGNGTCICKANFKGTACELCQESNKFGPFCNQTCTCMHGVCDSGSPQGNGTCKAGSCSPGFHGDNCDQRDVPCPGSVSRRCHAHATCRRQGNVDSCQCNFGYEGSGIQCTEINPCSKPDRGGCHHEATCTKTGPGTNNCTCDVGFRGDGTVCVAIDPCLEENAGDCHSNAECQYVGPGQSTCVCKAGYTGNGSSCHEVNPCLVNNGGCSRDAKCSRTGPGNYSCHCNSGFIGNGYTCLGSVAMVDINITIYNNDDDDDDDCKDDDDDDDDDFDHDNDPRKNITMFAPSVVALSQLSDGDRKYWTNSTERLQYLIRYHLVEQVYNLEKLRNVASLTTSNSLVLNVTTQGQKVFIGGMAQIIQANITAENGIVHIIDQVLLPSRLSYERELPVTSELLKSIPEFSDFTSISQNVSLFFSLDACESCTVFAPTNSALKKYALVDNQTLTPAVLKYHIVNQYITEETIRNGEEFPSLLGNGSDYLVKITNPRKGMLRVNGIDVVVKGHKARRAIVYGINGVLEPVKRNCDVVRKSSRFGVCTYCDLFIPTCPTGWTKIGSVPDTCLVRILIFIFRGCQALCEKTSVHALVILPTLVLVMAFVMMAKLELVIVSVMQISPVQHVKNVFLENMEIIVQVNANASMEFVMRALMEMEDVFVNMVGKDLFVIPLQILTTAFQRSVVDMPHAVDQVAVANVNVMLVTQATELTARDNGGCSDRAICRQAGPQQQRTCTCRKFYVGDGIRCIGDLSEALKLDPQLSGVDMLLKKNGLDKLLASHGHFNLLAPVNAALGSLQQQSRKRRSVPLSAEEELNLLKYLIIGCSTIPTNTSNAYAANFTTLLGATISVKTEGNITSIIDPYGNISRVVGVYESSNGVIMKLDNLPNPPKSMDSTVQGSYIDVANRLGYKEFVKLVEQAGLKNILHVPVNRPVLMFWPTDAAIKALPGDLMVRLTEPSHLEDLARFVKYHVVTQIHSDFSTQSFLRSGAGLELRTFEGTSLFVSCKGGKGDLYVNGDSKLVARDILFSGGVAFGVDTALIPLGFGGNCDEIQDTKMTGQCGNCFVPVSCPQETTLVGVTNHNCTYNGDLLGCQPICLQRQRLRRCCKNFYGPDCVACPGGVQMPCSRRGLCIDGVTGSGQCVCSAPYNGTACEQCVDHTESCPAPSVDCKTDNGGCHVFATCTQTAPNRLTCSCKSDYQGDGYYCQMTDLCASGNGGCGENATCLFTAPGRKRCVCKAGFYEVGSSCRAHRPMSPCAINHGGCSVHANCIDNGAVASCACRIGFAGDGFSCGGPILNVLKETQNATEFYKALYHLSSLSTEASFLYQDLASLSKSFTVFVPVNSAVHNKGEIVVNGVAHVKGDLPATNGLLHFIDQMIPYVGPTPPATPVEPTRRTEPGTEPATETTTETSGKPTTKKTTRETTASAVGPKSGGDSAARKKERDAIGRGAIAGIIIGIIIFVMVIAVLVYFARKNGFPSRRAFYKKHADTVQFSNEAYNEHSMMSFDNALFNNMEDPVQMPPLDIPIDDKHPLQDSGEQHLDFDNPLYREMTGLDLPQNPNDIFFLPDSNTASSDTGGKNFSNPFYNEKRTVKAKLAVWLYGDNSGFPLLLVKVEGTVSNERYTFVP</sequence>
<evidence type="ECO:0000313" key="14">
    <source>
        <dbReference type="Proteomes" id="UP000225706"/>
    </source>
</evidence>
<comment type="subcellular location">
    <subcellularLocation>
        <location evidence="1">Membrane</location>
        <topology evidence="1">Single-pass membrane protein</topology>
    </subcellularLocation>
</comment>
<proteinExistence type="predicted"/>
<dbReference type="Pfam" id="PF24887">
    <property type="entry name" value="EGF_STAB1-2"/>
    <property type="match status" value="2"/>
</dbReference>
<evidence type="ECO:0000256" key="8">
    <source>
        <dbReference type="PROSITE-ProRule" id="PRU00076"/>
    </source>
</evidence>
<dbReference type="SUPFAM" id="SSF82153">
    <property type="entry name" value="FAS1 domain"/>
    <property type="match status" value="7"/>
</dbReference>
<feature type="region of interest" description="Disordered" evidence="9">
    <location>
        <begin position="852"/>
        <end position="875"/>
    </location>
</feature>
<gene>
    <name evidence="13" type="primary">STAB2</name>
    <name evidence="13" type="ORF">AWC38_SpisGene10268</name>
</gene>
<evidence type="ECO:0000256" key="2">
    <source>
        <dbReference type="ARBA" id="ARBA00022536"/>
    </source>
</evidence>
<feature type="domain" description="EGF-like" evidence="11">
    <location>
        <begin position="706"/>
        <end position="748"/>
    </location>
</feature>
<dbReference type="GO" id="GO:0005509">
    <property type="term" value="F:calcium ion binding"/>
    <property type="evidence" value="ECO:0007669"/>
    <property type="project" value="InterPro"/>
</dbReference>
<evidence type="ECO:0000256" key="5">
    <source>
        <dbReference type="ARBA" id="ARBA00023136"/>
    </source>
</evidence>
<dbReference type="InterPro" id="IPR036378">
    <property type="entry name" value="FAS1_dom_sf"/>
</dbReference>
<protein>
    <submittedName>
        <fullName evidence="13">Stabilin-2</fullName>
    </submittedName>
</protein>
<feature type="disulfide bond" evidence="8">
    <location>
        <begin position="1732"/>
        <end position="1741"/>
    </location>
</feature>
<dbReference type="Pfam" id="PF02469">
    <property type="entry name" value="Fasciclin"/>
    <property type="match status" value="6"/>
</dbReference>
<keyword evidence="14" id="KW-1185">Reference proteome</keyword>
<evidence type="ECO:0000256" key="6">
    <source>
        <dbReference type="ARBA" id="ARBA00023157"/>
    </source>
</evidence>
<comment type="caution">
    <text evidence="8">Lacks conserved residue(s) required for the propagation of feature annotation.</text>
</comment>
<feature type="domain" description="FAS1" evidence="12">
    <location>
        <begin position="1337"/>
        <end position="1475"/>
    </location>
</feature>
<dbReference type="InterPro" id="IPR056806">
    <property type="entry name" value="EGF_STAB1-2"/>
</dbReference>
<feature type="domain" description="EGF-like" evidence="11">
    <location>
        <begin position="130"/>
        <end position="171"/>
    </location>
</feature>
<comment type="caution">
    <text evidence="13">The sequence shown here is derived from an EMBL/GenBank/DDBJ whole genome shotgun (WGS) entry which is preliminary data.</text>
</comment>
<dbReference type="SMART" id="SM00179">
    <property type="entry name" value="EGF_CA"/>
    <property type="match status" value="3"/>
</dbReference>
<evidence type="ECO:0000313" key="13">
    <source>
        <dbReference type="EMBL" id="PFX25122.1"/>
    </source>
</evidence>
<feature type="domain" description="FAS1" evidence="12">
    <location>
        <begin position="348"/>
        <end position="484"/>
    </location>
</feature>
<evidence type="ECO:0000256" key="3">
    <source>
        <dbReference type="ARBA" id="ARBA00022692"/>
    </source>
</evidence>
<dbReference type="SMART" id="SM00181">
    <property type="entry name" value="EGF"/>
    <property type="match status" value="15"/>
</dbReference>
<dbReference type="Proteomes" id="UP000225706">
    <property type="component" value="Unassembled WGS sequence"/>
</dbReference>
<feature type="compositionally biased region" description="Low complexity" evidence="9">
    <location>
        <begin position="1988"/>
        <end position="2003"/>
    </location>
</feature>
<feature type="domain" description="EGF-like" evidence="11">
    <location>
        <begin position="1841"/>
        <end position="1879"/>
    </location>
</feature>
<feature type="domain" description="FAS1" evidence="12">
    <location>
        <begin position="201"/>
        <end position="337"/>
    </location>
</feature>
<dbReference type="PROSITE" id="PS50213">
    <property type="entry name" value="FAS1"/>
    <property type="match status" value="6"/>
</dbReference>
<feature type="compositionally biased region" description="Acidic residues" evidence="9">
    <location>
        <begin position="852"/>
        <end position="869"/>
    </location>
</feature>
<organism evidence="13 14">
    <name type="scientific">Stylophora pistillata</name>
    <name type="common">Smooth cauliflower coral</name>
    <dbReference type="NCBI Taxonomy" id="50429"/>
    <lineage>
        <taxon>Eukaryota</taxon>
        <taxon>Metazoa</taxon>
        <taxon>Cnidaria</taxon>
        <taxon>Anthozoa</taxon>
        <taxon>Hexacorallia</taxon>
        <taxon>Scleractinia</taxon>
        <taxon>Astrocoeniina</taxon>
        <taxon>Pocilloporidae</taxon>
        <taxon>Stylophora</taxon>
    </lineage>
</organism>
<keyword evidence="7" id="KW-0325">Glycoprotein</keyword>
<dbReference type="PROSITE" id="PS00022">
    <property type="entry name" value="EGF_1"/>
    <property type="match status" value="3"/>
</dbReference>
<feature type="region of interest" description="Disordered" evidence="9">
    <location>
        <begin position="1973"/>
        <end position="2032"/>
    </location>
</feature>
<dbReference type="InterPro" id="IPR000742">
    <property type="entry name" value="EGF"/>
</dbReference>
<feature type="domain" description="EGF-like" evidence="11">
    <location>
        <begin position="792"/>
        <end position="833"/>
    </location>
</feature>